<gene>
    <name evidence="1" type="ORF">GOBAR_AA22363</name>
</gene>
<organism evidence="1 2">
    <name type="scientific">Gossypium barbadense</name>
    <name type="common">Sea Island cotton</name>
    <name type="synonym">Hibiscus barbadensis</name>
    <dbReference type="NCBI Taxonomy" id="3634"/>
    <lineage>
        <taxon>Eukaryota</taxon>
        <taxon>Viridiplantae</taxon>
        <taxon>Streptophyta</taxon>
        <taxon>Embryophyta</taxon>
        <taxon>Tracheophyta</taxon>
        <taxon>Spermatophyta</taxon>
        <taxon>Magnoliopsida</taxon>
        <taxon>eudicotyledons</taxon>
        <taxon>Gunneridae</taxon>
        <taxon>Pentapetalae</taxon>
        <taxon>rosids</taxon>
        <taxon>malvids</taxon>
        <taxon>Malvales</taxon>
        <taxon>Malvaceae</taxon>
        <taxon>Malvoideae</taxon>
        <taxon>Gossypium</taxon>
    </lineage>
</organism>
<evidence type="ECO:0000313" key="1">
    <source>
        <dbReference type="EMBL" id="PPR98312.1"/>
    </source>
</evidence>
<evidence type="ECO:0000313" key="2">
    <source>
        <dbReference type="Proteomes" id="UP000239757"/>
    </source>
</evidence>
<evidence type="ECO:0008006" key="3">
    <source>
        <dbReference type="Google" id="ProtNLM"/>
    </source>
</evidence>
<dbReference type="OrthoDB" id="998076at2759"/>
<dbReference type="Proteomes" id="UP000239757">
    <property type="component" value="Unassembled WGS sequence"/>
</dbReference>
<name>A0A2P5X4Q1_GOSBA</name>
<sequence length="172" mass="19383">MVMTWIWLPGLPGFMYKRMILEEIGGIVRKVAKLDFKMNSKTRGRFSRMAVFINLDKPLVSQEYREDNLGFKIFDINEVGEMEGDEGVTCEHSSDKTKKEKESIPIVAKGSRVKENFKKNLSNGFGTSRGLDEGFETLVRLAKSVEVCVGGEANLGRVYVGLATKKIKKRLV</sequence>
<protein>
    <recommendedName>
        <fullName evidence="3">DUF4283 domain-containing protein</fullName>
    </recommendedName>
</protein>
<accession>A0A2P5X4Q1</accession>
<dbReference type="AlphaFoldDB" id="A0A2P5X4Q1"/>
<reference evidence="1 2" key="1">
    <citation type="submission" date="2015-01" db="EMBL/GenBank/DDBJ databases">
        <title>Genome of allotetraploid Gossypium barbadense reveals genomic plasticity and fiber elongation in cotton evolution.</title>
        <authorList>
            <person name="Chen X."/>
            <person name="Liu X."/>
            <person name="Zhao B."/>
            <person name="Zheng H."/>
            <person name="Hu Y."/>
            <person name="Lu G."/>
            <person name="Yang C."/>
            <person name="Chen J."/>
            <person name="Shan C."/>
            <person name="Zhang L."/>
            <person name="Zhou Y."/>
            <person name="Wang L."/>
            <person name="Guo W."/>
            <person name="Bai Y."/>
            <person name="Ruan J."/>
            <person name="Shangguan X."/>
            <person name="Mao Y."/>
            <person name="Jiang J."/>
            <person name="Zhu Y."/>
            <person name="Lei J."/>
            <person name="Kang H."/>
            <person name="Chen S."/>
            <person name="He X."/>
            <person name="Wang R."/>
            <person name="Wang Y."/>
            <person name="Chen J."/>
            <person name="Wang L."/>
            <person name="Yu S."/>
            <person name="Wang B."/>
            <person name="Wei J."/>
            <person name="Song S."/>
            <person name="Lu X."/>
            <person name="Gao Z."/>
            <person name="Gu W."/>
            <person name="Deng X."/>
            <person name="Ma D."/>
            <person name="Wang S."/>
            <person name="Liang W."/>
            <person name="Fang L."/>
            <person name="Cai C."/>
            <person name="Zhu X."/>
            <person name="Zhou B."/>
            <person name="Zhang Y."/>
            <person name="Chen Z."/>
            <person name="Xu S."/>
            <person name="Zhu R."/>
            <person name="Wang S."/>
            <person name="Zhang T."/>
            <person name="Zhao G."/>
        </authorList>
    </citation>
    <scope>NUCLEOTIDE SEQUENCE [LARGE SCALE GENOMIC DNA]</scope>
    <source>
        <strain evidence="2">cv. Xinhai21</strain>
        <tissue evidence="1">Leaf</tissue>
    </source>
</reference>
<dbReference type="EMBL" id="KZ665667">
    <property type="protein sequence ID" value="PPR98312.1"/>
    <property type="molecule type" value="Genomic_DNA"/>
</dbReference>
<proteinExistence type="predicted"/>